<dbReference type="SUPFAM" id="SSF48619">
    <property type="entry name" value="Phospholipase A2, PLA2"/>
    <property type="match status" value="1"/>
</dbReference>
<feature type="signal peptide" evidence="2">
    <location>
        <begin position="1"/>
        <end position="20"/>
    </location>
</feature>
<dbReference type="SMART" id="SM00085">
    <property type="entry name" value="PA2c"/>
    <property type="match status" value="1"/>
</dbReference>
<accession>A0ABN7SJY1</accession>
<dbReference type="EMBL" id="OU015566">
    <property type="protein sequence ID" value="CAG5102769.1"/>
    <property type="molecule type" value="Genomic_DNA"/>
</dbReference>
<sequence length="300" mass="33654">MKFAISLLKLTSFAFGQTESEDYSFPADYPEEGQALNIRLQRTRTADLNLGDKLRQISHRRRLINSQISQAKKFYFEFHNYGCYCVAPSDPNKMRGRPVDELDSACKKHSLCYSCAFSDYKCDPKTMGYRYKITSTSSGNQIQCTNDPDSCAYASCMCDKGLAEDLGTLLMNGIQLNSTYREYDGAKCTSDVRIPENNDSGINEEKNRNEGFANSVIDQAVTSSFSTDIPEGVFFDDASTSSFSSNSEQITFLSSDHQKTNHKEKKCCGQYPKRFPYVVGGNHECCKTGFLEHLKPIGTC</sequence>
<evidence type="ECO:0000256" key="1">
    <source>
        <dbReference type="RuleBase" id="RU003654"/>
    </source>
</evidence>
<dbReference type="Gene3D" id="1.20.90.10">
    <property type="entry name" value="Phospholipase A2 domain"/>
    <property type="match status" value="1"/>
</dbReference>
<keyword evidence="5" id="KW-1185">Reference proteome</keyword>
<feature type="chain" id="PRO_5046575078" evidence="2">
    <location>
        <begin position="21"/>
        <end position="300"/>
    </location>
</feature>
<reference evidence="4 5" key="1">
    <citation type="submission" date="2021-04" db="EMBL/GenBank/DDBJ databases">
        <authorList>
            <person name="Bliznina A."/>
        </authorList>
    </citation>
    <scope>NUCLEOTIDE SEQUENCE [LARGE SCALE GENOMIC DNA]</scope>
</reference>
<evidence type="ECO:0000313" key="4">
    <source>
        <dbReference type="EMBL" id="CAG5102769.1"/>
    </source>
</evidence>
<organism evidence="4 5">
    <name type="scientific">Oikopleura dioica</name>
    <name type="common">Tunicate</name>
    <dbReference type="NCBI Taxonomy" id="34765"/>
    <lineage>
        <taxon>Eukaryota</taxon>
        <taxon>Metazoa</taxon>
        <taxon>Chordata</taxon>
        <taxon>Tunicata</taxon>
        <taxon>Appendicularia</taxon>
        <taxon>Copelata</taxon>
        <taxon>Oikopleuridae</taxon>
        <taxon>Oikopleura</taxon>
    </lineage>
</organism>
<proteinExistence type="inferred from homology"/>
<protein>
    <submittedName>
        <fullName evidence="4">Oidioi.mRNA.OKI2018_I69.chr1.g458.t1.cds</fullName>
    </submittedName>
</protein>
<dbReference type="InterPro" id="IPR036444">
    <property type="entry name" value="PLipase_A2_dom_sf"/>
</dbReference>
<name>A0ABN7SJY1_OIKDI</name>
<evidence type="ECO:0000259" key="3">
    <source>
        <dbReference type="SMART" id="SM00085"/>
    </source>
</evidence>
<dbReference type="InterPro" id="IPR016090">
    <property type="entry name" value="PLA2-like_dom"/>
</dbReference>
<keyword evidence="2" id="KW-0732">Signal</keyword>
<dbReference type="Proteomes" id="UP001158576">
    <property type="component" value="Chromosome 1"/>
</dbReference>
<gene>
    <name evidence="4" type="ORF">OKIOD_LOCUS9223</name>
</gene>
<evidence type="ECO:0000256" key="2">
    <source>
        <dbReference type="SAM" id="SignalP"/>
    </source>
</evidence>
<evidence type="ECO:0000313" key="5">
    <source>
        <dbReference type="Proteomes" id="UP001158576"/>
    </source>
</evidence>
<dbReference type="Pfam" id="PF00068">
    <property type="entry name" value="Phospholip_A2_1"/>
    <property type="match status" value="1"/>
</dbReference>
<feature type="domain" description="Phospholipase A2-like central" evidence="3">
    <location>
        <begin position="53"/>
        <end position="189"/>
    </location>
</feature>
<comment type="similarity">
    <text evidence="1">Belongs to the phospholipase A2 family.</text>
</comment>